<dbReference type="SMART" id="SM00343">
    <property type="entry name" value="ZnF_C2HC"/>
    <property type="match status" value="2"/>
</dbReference>
<keyword evidence="3" id="KW-0695">RNA-directed DNA polymerase</keyword>
<dbReference type="SUPFAM" id="SSF56672">
    <property type="entry name" value="DNA/RNA polymerases"/>
    <property type="match status" value="1"/>
</dbReference>
<dbReference type="InterPro" id="IPR036875">
    <property type="entry name" value="Znf_CCHC_sf"/>
</dbReference>
<dbReference type="EMBL" id="BQNB010016791">
    <property type="protein sequence ID" value="GJT55833.1"/>
    <property type="molecule type" value="Genomic_DNA"/>
</dbReference>
<dbReference type="Proteomes" id="UP001151760">
    <property type="component" value="Unassembled WGS sequence"/>
</dbReference>
<name>A0ABQ5EYH5_9ASTR</name>
<evidence type="ECO:0000313" key="3">
    <source>
        <dbReference type="EMBL" id="GJT55833.1"/>
    </source>
</evidence>
<keyword evidence="1" id="KW-0863">Zinc-finger</keyword>
<keyword evidence="1" id="KW-0862">Zinc</keyword>
<dbReference type="PROSITE" id="PS50158">
    <property type="entry name" value="ZF_CCHC"/>
    <property type="match status" value="1"/>
</dbReference>
<dbReference type="InterPro" id="IPR043502">
    <property type="entry name" value="DNA/RNA_pol_sf"/>
</dbReference>
<dbReference type="SUPFAM" id="SSF57756">
    <property type="entry name" value="Retrovirus zinc finger-like domains"/>
    <property type="match status" value="1"/>
</dbReference>
<reference evidence="3" key="1">
    <citation type="journal article" date="2022" name="Int. J. Mol. Sci.">
        <title>Draft Genome of Tanacetum Coccineum: Genomic Comparison of Closely Related Tanacetum-Family Plants.</title>
        <authorList>
            <person name="Yamashiro T."/>
            <person name="Shiraishi A."/>
            <person name="Nakayama K."/>
            <person name="Satake H."/>
        </authorList>
    </citation>
    <scope>NUCLEOTIDE SEQUENCE</scope>
</reference>
<dbReference type="InterPro" id="IPR021109">
    <property type="entry name" value="Peptidase_aspartic_dom_sf"/>
</dbReference>
<proteinExistence type="predicted"/>
<keyword evidence="1" id="KW-0479">Metal-binding</keyword>
<evidence type="ECO:0000256" key="1">
    <source>
        <dbReference type="PROSITE-ProRule" id="PRU00047"/>
    </source>
</evidence>
<dbReference type="InterPro" id="IPR001878">
    <property type="entry name" value="Znf_CCHC"/>
</dbReference>
<keyword evidence="4" id="KW-1185">Reference proteome</keyword>
<dbReference type="PANTHER" id="PTHR15503:SF45">
    <property type="entry name" value="RNA-DIRECTED DNA POLYMERASE HOMOLOG"/>
    <property type="match status" value="1"/>
</dbReference>
<sequence>MVRATQPTMIQSVILKAGALTDEAVRCGTFSKSSEKRKEVVENEYAGYHPKCAKCFAYHPEGGPCRLCYNCQKPGYFSREFRAQVKNVAPINAVKMGNDPRVCYECGSPDHLRNTCPKLNQAPGQVGKHLAIEGNQNTRNNKNLEGGRAFNVNAIEALQDPNVRTVRPGYVIEVASGRKVETDRIIRGCILDLGNSLITIDLTPFGYGSFDVIIGMDWLSRHKAMIVCHEKVVRIPLSSGEVLQVQGDRTLEKPKSLKNTKLGEQKVEDIPIVRDFPEVFPKDLSRLPPKRQVEFHIDLVPGATPIVKSLYRLAPSKMQELSAQLQELQDKGFI</sequence>
<dbReference type="Gene3D" id="3.10.10.10">
    <property type="entry name" value="HIV Type 1 Reverse Transcriptase, subunit A, domain 1"/>
    <property type="match status" value="1"/>
</dbReference>
<dbReference type="Pfam" id="PF00098">
    <property type="entry name" value="zf-CCHC"/>
    <property type="match status" value="1"/>
</dbReference>
<keyword evidence="3" id="KW-0548">Nucleotidyltransferase</keyword>
<feature type="domain" description="CCHC-type" evidence="2">
    <location>
        <begin position="103"/>
        <end position="118"/>
    </location>
</feature>
<dbReference type="Pfam" id="PF08284">
    <property type="entry name" value="RVP_2"/>
    <property type="match status" value="1"/>
</dbReference>
<protein>
    <submittedName>
        <fullName evidence="3">Reverse transcriptase domain-containing protein</fullName>
    </submittedName>
</protein>
<dbReference type="Gene3D" id="4.10.60.10">
    <property type="entry name" value="Zinc finger, CCHC-type"/>
    <property type="match status" value="1"/>
</dbReference>
<organism evidence="3 4">
    <name type="scientific">Tanacetum coccineum</name>
    <dbReference type="NCBI Taxonomy" id="301880"/>
    <lineage>
        <taxon>Eukaryota</taxon>
        <taxon>Viridiplantae</taxon>
        <taxon>Streptophyta</taxon>
        <taxon>Embryophyta</taxon>
        <taxon>Tracheophyta</taxon>
        <taxon>Spermatophyta</taxon>
        <taxon>Magnoliopsida</taxon>
        <taxon>eudicotyledons</taxon>
        <taxon>Gunneridae</taxon>
        <taxon>Pentapetalae</taxon>
        <taxon>asterids</taxon>
        <taxon>campanulids</taxon>
        <taxon>Asterales</taxon>
        <taxon>Asteraceae</taxon>
        <taxon>Asteroideae</taxon>
        <taxon>Anthemideae</taxon>
        <taxon>Anthemidinae</taxon>
        <taxon>Tanacetum</taxon>
    </lineage>
</organism>
<reference evidence="3" key="2">
    <citation type="submission" date="2022-01" db="EMBL/GenBank/DDBJ databases">
        <authorList>
            <person name="Yamashiro T."/>
            <person name="Shiraishi A."/>
            <person name="Satake H."/>
            <person name="Nakayama K."/>
        </authorList>
    </citation>
    <scope>NUCLEOTIDE SEQUENCE</scope>
</reference>
<gene>
    <name evidence="3" type="ORF">Tco_0990887</name>
</gene>
<dbReference type="PANTHER" id="PTHR15503">
    <property type="entry name" value="LDOC1 RELATED"/>
    <property type="match status" value="1"/>
</dbReference>
<dbReference type="InterPro" id="IPR032567">
    <property type="entry name" value="RTL1-rel"/>
</dbReference>
<comment type="caution">
    <text evidence="3">The sequence shown here is derived from an EMBL/GenBank/DDBJ whole genome shotgun (WGS) entry which is preliminary data.</text>
</comment>
<dbReference type="GO" id="GO:0003964">
    <property type="term" value="F:RNA-directed DNA polymerase activity"/>
    <property type="evidence" value="ECO:0007669"/>
    <property type="project" value="UniProtKB-KW"/>
</dbReference>
<evidence type="ECO:0000259" key="2">
    <source>
        <dbReference type="PROSITE" id="PS50158"/>
    </source>
</evidence>
<keyword evidence="3" id="KW-0808">Transferase</keyword>
<dbReference type="CDD" id="cd00303">
    <property type="entry name" value="retropepsin_like"/>
    <property type="match status" value="1"/>
</dbReference>
<accession>A0ABQ5EYH5</accession>
<evidence type="ECO:0000313" key="4">
    <source>
        <dbReference type="Proteomes" id="UP001151760"/>
    </source>
</evidence>
<dbReference type="Gene3D" id="2.40.70.10">
    <property type="entry name" value="Acid Proteases"/>
    <property type="match status" value="1"/>
</dbReference>